<dbReference type="OrthoDB" id="1057137at2759"/>
<evidence type="ECO:0000313" key="4">
    <source>
        <dbReference type="Proteomes" id="UP000054466"/>
    </source>
</evidence>
<accession>A0A0D2DHR5</accession>
<dbReference type="Pfam" id="PF09793">
    <property type="entry name" value="AD"/>
    <property type="match status" value="1"/>
</dbReference>
<evidence type="ECO:0000256" key="1">
    <source>
        <dbReference type="SAM" id="MobiDB-lite"/>
    </source>
</evidence>
<dbReference type="GeneID" id="27341201"/>
<dbReference type="Proteomes" id="UP000054466">
    <property type="component" value="Unassembled WGS sequence"/>
</dbReference>
<keyword evidence="4" id="KW-1185">Reference proteome</keyword>
<feature type="region of interest" description="Disordered" evidence="1">
    <location>
        <begin position="1"/>
        <end position="32"/>
    </location>
</feature>
<dbReference type="VEuPathDB" id="FungiDB:PV07_02007"/>
<dbReference type="RefSeq" id="XP_016255520.1">
    <property type="nucleotide sequence ID" value="XM_016388592.1"/>
</dbReference>
<feature type="domain" description="AD" evidence="2">
    <location>
        <begin position="127"/>
        <end position="223"/>
    </location>
</feature>
<protein>
    <recommendedName>
        <fullName evidence="2">AD domain-containing protein</fullName>
    </recommendedName>
</protein>
<evidence type="ECO:0000259" key="2">
    <source>
        <dbReference type="PROSITE" id="PS52001"/>
    </source>
</evidence>
<dbReference type="InterPro" id="IPR047574">
    <property type="entry name" value="AD"/>
</dbReference>
<dbReference type="STRING" id="569365.A0A0D2DHR5"/>
<feature type="region of interest" description="Disordered" evidence="1">
    <location>
        <begin position="232"/>
        <end position="254"/>
    </location>
</feature>
<reference evidence="3 4" key="1">
    <citation type="submission" date="2015-01" db="EMBL/GenBank/DDBJ databases">
        <title>The Genome Sequence of Cladophialophora immunda CBS83496.</title>
        <authorList>
            <consortium name="The Broad Institute Genomics Platform"/>
            <person name="Cuomo C."/>
            <person name="de Hoog S."/>
            <person name="Gorbushina A."/>
            <person name="Stielow B."/>
            <person name="Teixiera M."/>
            <person name="Abouelleil A."/>
            <person name="Chapman S.B."/>
            <person name="Priest M."/>
            <person name="Young S.K."/>
            <person name="Wortman J."/>
            <person name="Nusbaum C."/>
            <person name="Birren B."/>
        </authorList>
    </citation>
    <scope>NUCLEOTIDE SEQUENCE [LARGE SCALE GENOMIC DNA]</scope>
    <source>
        <strain evidence="3 4">CBS 83496</strain>
    </source>
</reference>
<dbReference type="InterPro" id="IPR039683">
    <property type="entry name" value="Lsm12-like"/>
</dbReference>
<dbReference type="PANTHER" id="PTHR13542">
    <property type="entry name" value="LSM12 HOMOLOG"/>
    <property type="match status" value="1"/>
</dbReference>
<proteinExistence type="predicted"/>
<gene>
    <name evidence="3" type="ORF">PV07_02007</name>
</gene>
<dbReference type="EMBL" id="KN847040">
    <property type="protein sequence ID" value="KIW35304.1"/>
    <property type="molecule type" value="Genomic_DNA"/>
</dbReference>
<name>A0A0D2DHR5_9EURO</name>
<dbReference type="SMART" id="SM00995">
    <property type="entry name" value="AD"/>
    <property type="match status" value="1"/>
</dbReference>
<dbReference type="AlphaFoldDB" id="A0A0D2DHR5"/>
<evidence type="ECO:0000313" key="3">
    <source>
        <dbReference type="EMBL" id="KIW35304.1"/>
    </source>
</evidence>
<dbReference type="HOGENOM" id="CLU_073383_1_0_1"/>
<organism evidence="3 4">
    <name type="scientific">Cladophialophora immunda</name>
    <dbReference type="NCBI Taxonomy" id="569365"/>
    <lineage>
        <taxon>Eukaryota</taxon>
        <taxon>Fungi</taxon>
        <taxon>Dikarya</taxon>
        <taxon>Ascomycota</taxon>
        <taxon>Pezizomycotina</taxon>
        <taxon>Eurotiomycetes</taxon>
        <taxon>Chaetothyriomycetidae</taxon>
        <taxon>Chaetothyriales</taxon>
        <taxon>Herpotrichiellaceae</taxon>
        <taxon>Cladophialophora</taxon>
    </lineage>
</organism>
<dbReference type="InterPro" id="IPR019181">
    <property type="entry name" value="LSM12_ABD"/>
</dbReference>
<sequence>MMMAADTRRQNAGARVPVALPKGEPTQPAASSVSQDVSLQLAIGSRVRLTTTAPNQTTVEGTVYTADPLTNLLVINTTASSSTSITSTSLVAPAGAYRIIPISQISTFQLLSLPQSSAISANISALNTIDTNAVQTRLARNIAGQQAAQARVGPKGTSPVDQALFDSLSRTHPARWSGNTMIISDTFLIDKPYGAANVRHAEGRDGDLDRMKKVVDMERQKITLRFAKGSLDGKLGSEVSPVKAASPAGMKKGG</sequence>
<dbReference type="PROSITE" id="PS52001">
    <property type="entry name" value="AD"/>
    <property type="match status" value="1"/>
</dbReference>